<feature type="transmembrane region" description="Helical" evidence="1">
    <location>
        <begin position="347"/>
        <end position="377"/>
    </location>
</feature>
<keyword evidence="1" id="KW-0472">Membrane</keyword>
<comment type="caution">
    <text evidence="4">The sequence shown here is derived from an EMBL/GenBank/DDBJ whole genome shotgun (WGS) entry which is preliminary data.</text>
</comment>
<dbReference type="Pfam" id="PF14400">
    <property type="entry name" value="Transglut_i_TM"/>
    <property type="match status" value="1"/>
</dbReference>
<reference evidence="4 5" key="1">
    <citation type="submission" date="2019-11" db="EMBL/GenBank/DDBJ databases">
        <title>Pseudodesulfovibrio alkaliphilus, sp. nov., an alkaliphilic sulfate-reducing bacteria from mud volcano of Taman peninsula, Russia.</title>
        <authorList>
            <person name="Frolova A."/>
            <person name="Merkel A.Y."/>
            <person name="Slobodkin A.I."/>
        </authorList>
    </citation>
    <scope>NUCLEOTIDE SEQUENCE [LARGE SCALE GENOMIC DNA]</scope>
    <source>
        <strain evidence="4 5">F-1</strain>
    </source>
</reference>
<feature type="transmembrane region" description="Helical" evidence="1">
    <location>
        <begin position="449"/>
        <end position="467"/>
    </location>
</feature>
<gene>
    <name evidence="4" type="ORF">GKC30_05995</name>
</gene>
<name>A0A7K1KMB4_9BACT</name>
<dbReference type="RefSeq" id="WP_155933066.1">
    <property type="nucleotide sequence ID" value="NZ_WODC01000003.1"/>
</dbReference>
<keyword evidence="1" id="KW-0812">Transmembrane</keyword>
<feature type="domain" description="7 transmembrane helices usually fused to an inactive transglutaminase" evidence="3">
    <location>
        <begin position="265"/>
        <end position="510"/>
    </location>
</feature>
<dbReference type="AlphaFoldDB" id="A0A7K1KMB4"/>
<feature type="transmembrane region" description="Helical" evidence="1">
    <location>
        <begin position="479"/>
        <end position="499"/>
    </location>
</feature>
<feature type="transmembrane region" description="Helical" evidence="1">
    <location>
        <begin position="389"/>
        <end position="411"/>
    </location>
</feature>
<dbReference type="Proteomes" id="UP000461162">
    <property type="component" value="Unassembled WGS sequence"/>
</dbReference>
<dbReference type="InterPro" id="IPR025838">
    <property type="entry name" value="Transglut_i_TM"/>
</dbReference>
<evidence type="ECO:0000256" key="1">
    <source>
        <dbReference type="SAM" id="Phobius"/>
    </source>
</evidence>
<keyword evidence="5" id="KW-1185">Reference proteome</keyword>
<sequence length="511" mass="55951">MSSKIQLYTLVCLLAVLGIGVTVYKVVCLGFALSPSAREMVWTVEAEISFDADGGPVEVSLNHPDNFKDLVIVDIVDIVDENIGYTYRVVNGSGGTRALWSTENAKGPQKIYLRIKAYRRGSAEGVEPFKRENDEPRPPRLSGAAEMFADTLLAAAKEKQSDPVPMAMELLRLLNDPENNTGASSLLNLKHVLDGPLGVARALLHRAGIESRVVGGIFLGAKGAGTPYRRYLEVRDGPYWVLLDPRTATAINSEAFLLWQLNDESLLEVIGGSNSKVSFSSVENSMLANVAAIDSELGRKSPLVDFSIYTLPVQVQAAFKLLLLIPLGAFVVVVMRSLIGIRTSGTFLPILIALTFLQTTLLPGLALFVLIVSLGLALRSYLSRLNLLLVPRISAVLVFVIIIYLAISVISHKMDSDVGLRVTFFPMIIVAWTIERMSILWEEEGVKEVLIQGSGSLLTASLVYLLLINRLVGHLTYSFPELLLVVLAVILLIGNYTGYRLSELRRFEPLK</sequence>
<dbReference type="EMBL" id="WODC01000003">
    <property type="protein sequence ID" value="MUM77180.1"/>
    <property type="molecule type" value="Genomic_DNA"/>
</dbReference>
<proteinExistence type="predicted"/>
<evidence type="ECO:0008006" key="6">
    <source>
        <dbReference type="Google" id="ProtNLM"/>
    </source>
</evidence>
<dbReference type="Pfam" id="PF14402">
    <property type="entry name" value="7TM_transglut"/>
    <property type="match status" value="1"/>
</dbReference>
<dbReference type="InterPro" id="IPR025840">
    <property type="entry name" value="7TM_transglut"/>
</dbReference>
<evidence type="ECO:0000313" key="5">
    <source>
        <dbReference type="Proteomes" id="UP000461162"/>
    </source>
</evidence>
<accession>A0A7K1KMB4</accession>
<feature type="transmembrane region" description="Helical" evidence="1">
    <location>
        <begin position="7"/>
        <end position="33"/>
    </location>
</feature>
<protein>
    <recommendedName>
        <fullName evidence="6">Transglutaminase-like domain-containing protein</fullName>
    </recommendedName>
</protein>
<evidence type="ECO:0000259" key="3">
    <source>
        <dbReference type="Pfam" id="PF14402"/>
    </source>
</evidence>
<feature type="transmembrane region" description="Helical" evidence="1">
    <location>
        <begin position="418"/>
        <end position="434"/>
    </location>
</feature>
<feature type="domain" description="Inactive transglutaminase fused to 7 transmembrane helices" evidence="2">
    <location>
        <begin position="24"/>
        <end position="188"/>
    </location>
</feature>
<organism evidence="4 5">
    <name type="scientific">Pseudodesulfovibrio alkaliphilus</name>
    <dbReference type="NCBI Taxonomy" id="2661613"/>
    <lineage>
        <taxon>Bacteria</taxon>
        <taxon>Pseudomonadati</taxon>
        <taxon>Thermodesulfobacteriota</taxon>
        <taxon>Desulfovibrionia</taxon>
        <taxon>Desulfovibrionales</taxon>
        <taxon>Desulfovibrionaceae</taxon>
    </lineage>
</organism>
<evidence type="ECO:0000259" key="2">
    <source>
        <dbReference type="Pfam" id="PF14400"/>
    </source>
</evidence>
<evidence type="ECO:0000313" key="4">
    <source>
        <dbReference type="EMBL" id="MUM77180.1"/>
    </source>
</evidence>
<feature type="transmembrane region" description="Helical" evidence="1">
    <location>
        <begin position="317"/>
        <end position="335"/>
    </location>
</feature>
<keyword evidence="1" id="KW-1133">Transmembrane helix</keyword>